<feature type="non-terminal residue" evidence="12">
    <location>
        <position position="879"/>
    </location>
</feature>
<evidence type="ECO:0000256" key="8">
    <source>
        <dbReference type="ARBA" id="ARBA00043975"/>
    </source>
</evidence>
<dbReference type="Proteomes" id="UP000230750">
    <property type="component" value="Unassembled WGS sequence"/>
</dbReference>
<comment type="similarity">
    <text evidence="8">Belongs to the activator 1 small subunits family. CTF18 subfamily.</text>
</comment>
<evidence type="ECO:0000259" key="11">
    <source>
        <dbReference type="SMART" id="SM00382"/>
    </source>
</evidence>
<reference evidence="12 13" key="1">
    <citation type="journal article" date="2017" name="PLoS Biol.">
        <title>The sea cucumber genome provides insights into morphological evolution and visceral regeneration.</title>
        <authorList>
            <person name="Zhang X."/>
            <person name="Sun L."/>
            <person name="Yuan J."/>
            <person name="Sun Y."/>
            <person name="Gao Y."/>
            <person name="Zhang L."/>
            <person name="Li S."/>
            <person name="Dai H."/>
            <person name="Hamel J.F."/>
            <person name="Liu C."/>
            <person name="Yu Y."/>
            <person name="Liu S."/>
            <person name="Lin W."/>
            <person name="Guo K."/>
            <person name="Jin S."/>
            <person name="Xu P."/>
            <person name="Storey K.B."/>
            <person name="Huan P."/>
            <person name="Zhang T."/>
            <person name="Zhou Y."/>
            <person name="Zhang J."/>
            <person name="Lin C."/>
            <person name="Li X."/>
            <person name="Xing L."/>
            <person name="Huo D."/>
            <person name="Sun M."/>
            <person name="Wang L."/>
            <person name="Mercier A."/>
            <person name="Li F."/>
            <person name="Yang H."/>
            <person name="Xiang J."/>
        </authorList>
    </citation>
    <scope>NUCLEOTIDE SEQUENCE [LARGE SCALE GENOMIC DNA]</scope>
    <source>
        <strain evidence="12">Shaxun</strain>
        <tissue evidence="12">Muscle</tissue>
    </source>
</reference>
<dbReference type="InterPro" id="IPR047854">
    <property type="entry name" value="RFC_lid"/>
</dbReference>
<dbReference type="InterPro" id="IPR027417">
    <property type="entry name" value="P-loop_NTPase"/>
</dbReference>
<feature type="compositionally biased region" description="Polar residues" evidence="10">
    <location>
        <begin position="150"/>
        <end position="160"/>
    </location>
</feature>
<feature type="domain" description="AAA+ ATPase" evidence="11">
    <location>
        <begin position="361"/>
        <end position="504"/>
    </location>
</feature>
<dbReference type="GO" id="GO:0006260">
    <property type="term" value="P:DNA replication"/>
    <property type="evidence" value="ECO:0007669"/>
    <property type="project" value="UniProtKB-KW"/>
</dbReference>
<gene>
    <name evidence="12" type="ORF">BSL78_13085</name>
</gene>
<protein>
    <submittedName>
        <fullName evidence="12">Putative chromosome transmission fidelity protein 18-like</fullName>
    </submittedName>
</protein>
<dbReference type="GO" id="GO:0003677">
    <property type="term" value="F:DNA binding"/>
    <property type="evidence" value="ECO:0007669"/>
    <property type="project" value="UniProtKB-KW"/>
</dbReference>
<feature type="region of interest" description="Disordered" evidence="10">
    <location>
        <begin position="145"/>
        <end position="175"/>
    </location>
</feature>
<dbReference type="Gene3D" id="1.10.8.60">
    <property type="match status" value="1"/>
</dbReference>
<dbReference type="GO" id="GO:0005524">
    <property type="term" value="F:ATP binding"/>
    <property type="evidence" value="ECO:0007669"/>
    <property type="project" value="UniProtKB-KW"/>
</dbReference>
<feature type="compositionally biased region" description="Basic and acidic residues" evidence="10">
    <location>
        <begin position="101"/>
        <end position="117"/>
    </location>
</feature>
<keyword evidence="5" id="KW-0238">DNA-binding</keyword>
<organism evidence="12 13">
    <name type="scientific">Stichopus japonicus</name>
    <name type="common">Sea cucumber</name>
    <dbReference type="NCBI Taxonomy" id="307972"/>
    <lineage>
        <taxon>Eukaryota</taxon>
        <taxon>Metazoa</taxon>
        <taxon>Echinodermata</taxon>
        <taxon>Eleutherozoa</taxon>
        <taxon>Echinozoa</taxon>
        <taxon>Holothuroidea</taxon>
        <taxon>Aspidochirotacea</taxon>
        <taxon>Aspidochirotida</taxon>
        <taxon>Stichopodidae</taxon>
        <taxon>Apostichopus</taxon>
    </lineage>
</organism>
<feature type="region of interest" description="Disordered" evidence="10">
    <location>
        <begin position="22"/>
        <end position="81"/>
    </location>
</feature>
<comment type="caution">
    <text evidence="12">The sequence shown here is derived from an EMBL/GenBank/DDBJ whole genome shotgun (WGS) entry which is preliminary data.</text>
</comment>
<evidence type="ECO:0000256" key="1">
    <source>
        <dbReference type="ARBA" id="ARBA00004123"/>
    </source>
</evidence>
<keyword evidence="9" id="KW-0175">Coiled coil</keyword>
<dbReference type="SUPFAM" id="SSF52540">
    <property type="entry name" value="P-loop containing nucleoside triphosphate hydrolases"/>
    <property type="match status" value="1"/>
</dbReference>
<dbReference type="CDD" id="cd18140">
    <property type="entry name" value="HLD_clamp_RFC"/>
    <property type="match status" value="1"/>
</dbReference>
<keyword evidence="4" id="KW-0067">ATP-binding</keyword>
<dbReference type="CDD" id="cd00009">
    <property type="entry name" value="AAA"/>
    <property type="match status" value="1"/>
</dbReference>
<keyword evidence="6" id="KW-0539">Nucleus</keyword>
<feature type="region of interest" description="Disordered" evidence="10">
    <location>
        <begin position="95"/>
        <end position="126"/>
    </location>
</feature>
<name>A0A2G8KPT8_STIJA</name>
<feature type="coiled-coil region" evidence="9">
    <location>
        <begin position="224"/>
        <end position="251"/>
    </location>
</feature>
<dbReference type="PANTHER" id="PTHR46765:SF1">
    <property type="entry name" value="P-LOOP CONTAINING NUCLEOSIDE TRIPHOSPHATE HYDROLASES SUPERFAMILY PROTEIN"/>
    <property type="match status" value="1"/>
</dbReference>
<evidence type="ECO:0000256" key="5">
    <source>
        <dbReference type="ARBA" id="ARBA00023125"/>
    </source>
</evidence>
<keyword evidence="3" id="KW-0547">Nucleotide-binding</keyword>
<dbReference type="STRING" id="307972.A0A2G8KPT8"/>
<feature type="compositionally biased region" description="Basic and acidic residues" evidence="10">
    <location>
        <begin position="29"/>
        <end position="56"/>
    </location>
</feature>
<evidence type="ECO:0000256" key="4">
    <source>
        <dbReference type="ARBA" id="ARBA00022840"/>
    </source>
</evidence>
<evidence type="ECO:0000256" key="3">
    <source>
        <dbReference type="ARBA" id="ARBA00022741"/>
    </source>
</evidence>
<evidence type="ECO:0000313" key="13">
    <source>
        <dbReference type="Proteomes" id="UP000230750"/>
    </source>
</evidence>
<evidence type="ECO:0000256" key="7">
    <source>
        <dbReference type="ARBA" id="ARBA00023306"/>
    </source>
</evidence>
<dbReference type="GO" id="GO:0005634">
    <property type="term" value="C:nucleus"/>
    <property type="evidence" value="ECO:0007669"/>
    <property type="project" value="UniProtKB-SubCell"/>
</dbReference>
<evidence type="ECO:0000256" key="2">
    <source>
        <dbReference type="ARBA" id="ARBA00022705"/>
    </source>
</evidence>
<accession>A0A2G8KPT8</accession>
<dbReference type="SMART" id="SM00382">
    <property type="entry name" value="AAA"/>
    <property type="match status" value="1"/>
</dbReference>
<keyword evidence="2" id="KW-0235">DNA replication</keyword>
<dbReference type="InterPro" id="IPR003959">
    <property type="entry name" value="ATPase_AAA_core"/>
</dbReference>
<dbReference type="InterPro" id="IPR053016">
    <property type="entry name" value="CTF18-RFC_complex"/>
</dbReference>
<evidence type="ECO:0000256" key="6">
    <source>
        <dbReference type="ARBA" id="ARBA00023242"/>
    </source>
</evidence>
<evidence type="ECO:0000313" key="12">
    <source>
        <dbReference type="EMBL" id="PIK50019.1"/>
    </source>
</evidence>
<feature type="region of interest" description="Disordered" evidence="10">
    <location>
        <begin position="814"/>
        <end position="879"/>
    </location>
</feature>
<sequence>MDTDDPFDDMYADELEVLRELEDNVSDISKPEIRKESSRDVHPPDLSQKKSSKEAQHVLNGSSRKRGIEEMFGPLSSDSEDELVIDLQPAVHKSPVCKKMRHDEDGKLPEAGDKQDFEITPPPSPEKELETLARIKMQKELTEIRRVQKDTWSQSTSNNKETTDKSPSPAKRESCVLNREPEGLSITVTGSNGKRVFLRKQEEVLEKTVSKNGTMNFDPSAGKVTLLRMSIRQLRQQIEEERHKKLILESRELTESLTSREAAVAEEADGMSPGEQNESNLWVDRYAPRLFTDLLSDDGINRNILFWLKMWDKVVFGKEKKAKSSKSQEIKKQANKNFNPNFKKFPTSDLSEELDEHKRPIHPVALLCGPPGLGKTTLAHVIAHHAGYHPVEINASDDRSLDVFRNRLESATQMKSVLTKEQKPNCLIVDEIDGAPVQKRREKPRIGTEKKKKLQLLQRPVICICNDLYVPALRPLRQIAYVSHFPPTLSARLASRMQQISRENNLKTDMTSLIALASKAENDIRSCLNTLQFLHRQGRSVNLSMIHSVSVGQKDQNKGLFATWQEIFQLPRPKRKQYTNPHDLETGKATPTLEEKQANINPASQTSRFHRILSLAMTCGEYSKLTQGIYENYLDVKFKDPHLDSDIEKPELYFQPISTVHAVVFHMLFASVSRPQIKYPSADFESRQKQQKIINHINSMLSQANPRSKATLDIRIAVKDVIPLLQIIISPQFRPVSTQLYSMHEKRQLSELVNIMIAYNITYHQERNKEGQYNYVLDPNLDDVTRFSDSPIIRQLTYGTKQLIAREIETEKLQRKERSFSADSKPLATDNKSSRRTGDNGSVPRHKQKLAPKFLDTSENKPVKNFFSRFKKIPQKPKP</sequence>
<dbReference type="Pfam" id="PF00004">
    <property type="entry name" value="AAA"/>
    <property type="match status" value="1"/>
</dbReference>
<evidence type="ECO:0000256" key="9">
    <source>
        <dbReference type="SAM" id="Coils"/>
    </source>
</evidence>
<keyword evidence="7" id="KW-0131">Cell cycle</keyword>
<dbReference type="GO" id="GO:0016887">
    <property type="term" value="F:ATP hydrolysis activity"/>
    <property type="evidence" value="ECO:0007669"/>
    <property type="project" value="InterPro"/>
</dbReference>
<proteinExistence type="inferred from homology"/>
<dbReference type="EMBL" id="MRZV01000436">
    <property type="protein sequence ID" value="PIK50019.1"/>
    <property type="molecule type" value="Genomic_DNA"/>
</dbReference>
<dbReference type="InterPro" id="IPR003593">
    <property type="entry name" value="AAA+_ATPase"/>
</dbReference>
<keyword evidence="13" id="KW-1185">Reference proteome</keyword>
<dbReference type="OrthoDB" id="2195431at2759"/>
<comment type="subcellular location">
    <subcellularLocation>
        <location evidence="1">Nucleus</location>
    </subcellularLocation>
</comment>
<dbReference type="AlphaFoldDB" id="A0A2G8KPT8"/>
<evidence type="ECO:0000256" key="10">
    <source>
        <dbReference type="SAM" id="MobiDB-lite"/>
    </source>
</evidence>
<dbReference type="Gene3D" id="3.40.50.300">
    <property type="entry name" value="P-loop containing nucleotide triphosphate hydrolases"/>
    <property type="match status" value="1"/>
</dbReference>
<dbReference type="PANTHER" id="PTHR46765">
    <property type="entry name" value="P-LOOP CONTAINING NUCLEOSIDE TRIPHOSPHATE HYDROLASES SUPERFAMILY PROTEIN"/>
    <property type="match status" value="1"/>
</dbReference>
<feature type="compositionally biased region" description="Basic residues" evidence="10">
    <location>
        <begin position="869"/>
        <end position="879"/>
    </location>
</feature>